<keyword evidence="5" id="KW-1185">Reference proteome</keyword>
<dbReference type="InterPro" id="IPR040680">
    <property type="entry name" value="DUF5643"/>
</dbReference>
<evidence type="ECO:0000256" key="1">
    <source>
        <dbReference type="SAM" id="Phobius"/>
    </source>
</evidence>
<organism evidence="4 5">
    <name type="scientific">Paenibacillus borealis</name>
    <dbReference type="NCBI Taxonomy" id="160799"/>
    <lineage>
        <taxon>Bacteria</taxon>
        <taxon>Bacillati</taxon>
        <taxon>Bacillota</taxon>
        <taxon>Bacilli</taxon>
        <taxon>Bacillales</taxon>
        <taxon>Paenibacillaceae</taxon>
        <taxon>Paenibacillus</taxon>
    </lineage>
</organism>
<reference evidence="4" key="1">
    <citation type="submission" date="2014-08" db="EMBL/GenBank/DDBJ databases">
        <title>Comparative genomics of the Paenibacillus odorifer group.</title>
        <authorList>
            <person name="den Bakker H.C."/>
            <person name="Tsai Y.-C.Y.-C."/>
            <person name="Martin N."/>
            <person name="Korlach J."/>
            <person name="Wiedmann M."/>
        </authorList>
    </citation>
    <scope>NUCLEOTIDE SEQUENCE [LARGE SCALE GENOMIC DNA]</scope>
    <source>
        <strain evidence="4">DSM 13188</strain>
    </source>
</reference>
<accession>A0A089LJB3</accession>
<proteinExistence type="predicted"/>
<dbReference type="EMBL" id="CP009285">
    <property type="protein sequence ID" value="AIQ61626.1"/>
    <property type="molecule type" value="Genomic_DNA"/>
</dbReference>
<keyword evidence="1" id="KW-1133">Transmembrane helix</keyword>
<dbReference type="Pfam" id="PF13786">
    <property type="entry name" value="DUF4179"/>
    <property type="match status" value="1"/>
</dbReference>
<protein>
    <submittedName>
        <fullName evidence="4">Uncharacterized protein</fullName>
    </submittedName>
</protein>
<dbReference type="RefSeq" id="WP_042218544.1">
    <property type="nucleotide sequence ID" value="NZ_CP009285.1"/>
</dbReference>
<dbReference type="HOGENOM" id="CLU_056165_0_0_9"/>
<keyword evidence="1" id="KW-0472">Membrane</keyword>
<dbReference type="Proteomes" id="UP000029518">
    <property type="component" value="Chromosome"/>
</dbReference>
<dbReference type="Pfam" id="PF18705">
    <property type="entry name" value="DUF5643"/>
    <property type="match status" value="1"/>
</dbReference>
<name>A0A089LJB3_PAEBO</name>
<gene>
    <name evidence="4" type="ORF">PBOR_35535</name>
</gene>
<evidence type="ECO:0000259" key="2">
    <source>
        <dbReference type="Pfam" id="PF13786"/>
    </source>
</evidence>
<sequence length="385" mass="41872">MNNNYLDKQLRELGQAAPQELPPSLRARQDAVYATLASSVQDSAESRKNRKLYPGISAAAAALVLGVMLTAAYPPELAHALKQLPWVGGIFERADDLGLQAAVRLGLISRPDSRDTHEGITLSAEEAVFDGSRLAFSVKREGDGLDSKLTGVTVGPDGKVFQEKGTITSAEVLIDGASLEEFSEGLWAVMPLLSWTEGTESNTAIFKLVDPSTLSISAKPFPEHFVLTATIGLEGIEEPFVLRIPARKATQNIIDKPDLRAQAGGWSLMLNKLEYSPLTTRLSLLLEQETEEDSPAMDLIGFEVTDEQGQILKVISQKASPASARSRNVDLLTEPFGKRPNLLTIRAYLNEFADPERNSGAFKTDSSGEPVKHYIDGLEMNVRVQ</sequence>
<dbReference type="OrthoDB" id="2571714at2"/>
<dbReference type="KEGG" id="pbd:PBOR_35535"/>
<dbReference type="InterPro" id="IPR025436">
    <property type="entry name" value="DUF4179"/>
</dbReference>
<keyword evidence="1" id="KW-0812">Transmembrane</keyword>
<evidence type="ECO:0000313" key="5">
    <source>
        <dbReference type="Proteomes" id="UP000029518"/>
    </source>
</evidence>
<dbReference type="AlphaFoldDB" id="A0A089LJB3"/>
<feature type="domain" description="DUF4179" evidence="2">
    <location>
        <begin position="48"/>
        <end position="139"/>
    </location>
</feature>
<feature type="transmembrane region" description="Helical" evidence="1">
    <location>
        <begin position="52"/>
        <end position="73"/>
    </location>
</feature>
<evidence type="ECO:0000313" key="4">
    <source>
        <dbReference type="EMBL" id="AIQ61626.1"/>
    </source>
</evidence>
<evidence type="ECO:0000259" key="3">
    <source>
        <dbReference type="Pfam" id="PF18705"/>
    </source>
</evidence>
<feature type="domain" description="DUF5643" evidence="3">
    <location>
        <begin position="262"/>
        <end position="358"/>
    </location>
</feature>